<dbReference type="RefSeq" id="WP_249024360.1">
    <property type="nucleotide sequence ID" value="NZ_BJUG01000013.1"/>
</dbReference>
<sequence length="104" mass="12579">MQLNCLRYLEMNDFLEIDRMTISEYQLRQKAYQLRQLDQEYFLHLAAWKNYEVQAQAKKGKKQVPVYPTFQSFFDYEKLQEKIVGYLPQGENQEFLDLVKKANT</sequence>
<evidence type="ECO:0000313" key="1">
    <source>
        <dbReference type="EMBL" id="GEK37899.1"/>
    </source>
</evidence>
<proteinExistence type="predicted"/>
<evidence type="ECO:0000313" key="2">
    <source>
        <dbReference type="Proteomes" id="UP000321361"/>
    </source>
</evidence>
<dbReference type="AlphaFoldDB" id="A0A510WFE6"/>
<accession>A0A510WFE6</accession>
<protein>
    <submittedName>
        <fullName evidence="1">Uncharacterized protein</fullName>
    </submittedName>
</protein>
<gene>
    <name evidence="1" type="ORF">ETH01_21860</name>
</gene>
<name>A0A510WFE6_ENTTH</name>
<comment type="caution">
    <text evidence="1">The sequence shown here is derived from an EMBL/GenBank/DDBJ whole genome shotgun (WGS) entry which is preliminary data.</text>
</comment>
<organism evidence="1 2">
    <name type="scientific">Enterococcus thailandicus</name>
    <dbReference type="NCBI Taxonomy" id="417368"/>
    <lineage>
        <taxon>Bacteria</taxon>
        <taxon>Bacillati</taxon>
        <taxon>Bacillota</taxon>
        <taxon>Bacilli</taxon>
        <taxon>Lactobacillales</taxon>
        <taxon>Enterococcaceae</taxon>
        <taxon>Enterococcus</taxon>
    </lineage>
</organism>
<dbReference type="EMBL" id="BJUG01000013">
    <property type="protein sequence ID" value="GEK37899.1"/>
    <property type="molecule type" value="Genomic_DNA"/>
</dbReference>
<dbReference type="Proteomes" id="UP000321361">
    <property type="component" value="Unassembled WGS sequence"/>
</dbReference>
<reference evidence="1 2" key="1">
    <citation type="submission" date="2019-07" db="EMBL/GenBank/DDBJ databases">
        <title>Whole genome shotgun sequence of Enterococcus thailandicus NBRC 101867.</title>
        <authorList>
            <person name="Hosoyama A."/>
            <person name="Uohara A."/>
            <person name="Ohji S."/>
            <person name="Ichikawa N."/>
        </authorList>
    </citation>
    <scope>NUCLEOTIDE SEQUENCE [LARGE SCALE GENOMIC DNA]</scope>
    <source>
        <strain evidence="1 2">NBRC 101867</strain>
    </source>
</reference>